<dbReference type="EMBL" id="QRUK01000008">
    <property type="protein sequence ID" value="RGR59397.1"/>
    <property type="molecule type" value="Genomic_DNA"/>
</dbReference>
<dbReference type="SUPFAM" id="SSF101821">
    <property type="entry name" value="Aminopeptidase/glucanase lid domain"/>
    <property type="match status" value="1"/>
</dbReference>
<keyword evidence="5" id="KW-0378">Hydrolase</keyword>
<dbReference type="GO" id="GO:0004177">
    <property type="term" value="F:aminopeptidase activity"/>
    <property type="evidence" value="ECO:0007669"/>
    <property type="project" value="UniProtKB-UniRule"/>
</dbReference>
<dbReference type="PIRSF" id="PIRSF001123">
    <property type="entry name" value="PepA_GA"/>
    <property type="match status" value="1"/>
</dbReference>
<keyword evidence="3" id="KW-0645">Protease</keyword>
<evidence type="ECO:0000313" key="9">
    <source>
        <dbReference type="EMBL" id="RGR59397.1"/>
    </source>
</evidence>
<dbReference type="RefSeq" id="WP_118398001.1">
    <property type="nucleotide sequence ID" value="NZ_JAAIOE010000005.1"/>
</dbReference>
<feature type="binding site" evidence="8">
    <location>
        <position position="233"/>
    </location>
    <ligand>
        <name>Zn(2+)</name>
        <dbReference type="ChEBI" id="CHEBI:29105"/>
        <label>1</label>
    </ligand>
</feature>
<keyword evidence="4 8" id="KW-0479">Metal-binding</keyword>
<comment type="similarity">
    <text evidence="1 6">Belongs to the peptidase M42 family.</text>
</comment>
<reference evidence="11 12" key="1">
    <citation type="submission" date="2018-08" db="EMBL/GenBank/DDBJ databases">
        <title>A genome reference for cultivated species of the human gut microbiota.</title>
        <authorList>
            <person name="Zou Y."/>
            <person name="Xue W."/>
            <person name="Luo G."/>
        </authorList>
    </citation>
    <scope>NUCLEOTIDE SEQUENCE [LARGE SCALE GENOMIC DNA]</scope>
    <source>
        <strain evidence="10 11">AF12-11</strain>
        <strain evidence="9 12">AF25-11</strain>
    </source>
</reference>
<evidence type="ECO:0000256" key="3">
    <source>
        <dbReference type="ARBA" id="ARBA00022670"/>
    </source>
</evidence>
<organism evidence="10 11">
    <name type="scientific">Dorea formicigenerans</name>
    <dbReference type="NCBI Taxonomy" id="39486"/>
    <lineage>
        <taxon>Bacteria</taxon>
        <taxon>Bacillati</taxon>
        <taxon>Bacillota</taxon>
        <taxon>Clostridia</taxon>
        <taxon>Lachnospirales</taxon>
        <taxon>Lachnospiraceae</taxon>
        <taxon>Dorea</taxon>
    </lineage>
</organism>
<evidence type="ECO:0000313" key="11">
    <source>
        <dbReference type="Proteomes" id="UP000266376"/>
    </source>
</evidence>
<feature type="active site" description="Proton acceptor" evidence="7">
    <location>
        <position position="210"/>
    </location>
</feature>
<keyword evidence="2" id="KW-0031">Aminopeptidase</keyword>
<dbReference type="Gene3D" id="3.40.630.10">
    <property type="entry name" value="Zn peptidases"/>
    <property type="match status" value="1"/>
</dbReference>
<dbReference type="GO" id="GO:0046872">
    <property type="term" value="F:metal ion binding"/>
    <property type="evidence" value="ECO:0007669"/>
    <property type="project" value="UniProtKB-UniRule"/>
</dbReference>
<feature type="binding site" evidence="8">
    <location>
        <position position="178"/>
    </location>
    <ligand>
        <name>Zn(2+)</name>
        <dbReference type="ChEBI" id="CHEBI:29105"/>
        <label>2</label>
    </ligand>
</feature>
<evidence type="ECO:0000256" key="1">
    <source>
        <dbReference type="ARBA" id="ARBA00006272"/>
    </source>
</evidence>
<dbReference type="SUPFAM" id="SSF53187">
    <property type="entry name" value="Zn-dependent exopeptidases"/>
    <property type="match status" value="1"/>
</dbReference>
<comment type="caution">
    <text evidence="10">The sequence shown here is derived from an EMBL/GenBank/DDBJ whole genome shotgun (WGS) entry which is preliminary data.</text>
</comment>
<gene>
    <name evidence="10" type="ORF">DWV67_05945</name>
    <name evidence="9" type="ORF">DWY33_06180</name>
</gene>
<evidence type="ECO:0000313" key="12">
    <source>
        <dbReference type="Proteomes" id="UP000283652"/>
    </source>
</evidence>
<evidence type="ECO:0000313" key="10">
    <source>
        <dbReference type="EMBL" id="RGW54116.1"/>
    </source>
</evidence>
<dbReference type="PANTHER" id="PTHR32481:SF0">
    <property type="entry name" value="AMINOPEPTIDASE YPDE-RELATED"/>
    <property type="match status" value="1"/>
</dbReference>
<dbReference type="AlphaFoldDB" id="A0A395XPA1"/>
<dbReference type="InterPro" id="IPR023367">
    <property type="entry name" value="Peptidase_M42_dom2"/>
</dbReference>
<proteinExistence type="inferred from homology"/>
<dbReference type="InterPro" id="IPR008007">
    <property type="entry name" value="Peptidase_M42"/>
</dbReference>
<name>A0A395XPA1_9FIRM</name>
<evidence type="ECO:0000256" key="8">
    <source>
        <dbReference type="PIRSR" id="PIRSR001123-2"/>
    </source>
</evidence>
<dbReference type="Gene3D" id="2.40.30.40">
    <property type="entry name" value="Peptidase M42, domain 2"/>
    <property type="match status" value="1"/>
</dbReference>
<feature type="binding site" evidence="8">
    <location>
        <position position="178"/>
    </location>
    <ligand>
        <name>Zn(2+)</name>
        <dbReference type="ChEBI" id="CHEBI:29105"/>
        <label>1</label>
    </ligand>
</feature>
<sequence length="353" mass="38205">MSREETKQILSELHEVSGVSGREYKVGEKMKELLSGCYDELTVDALGNYIFKKKGITGKKKIMLSAHMDEIGFIVSDIWDNGYVSFLPVGMHQPCLILNQVLTVHTQNGEVEGVIGMPPVHQGQRSYDSVTYKDLKLDVGTKTKKETEALGIRPGDVITNERGYRILNDRVFSGKAVDNRAGCTAAIEVMKNLKDVAHDADVYCCGSVLEEMGVKGAGPAAESIKPDIAICFDVCFGATGKEMDGNNRRNYLGEGPAIMLYDWNNTSCLGNIVPTELSDALISTANEKEIPYQIGVTLNCGTDAALISLSGTGVKTAGIGIPNRYMHSAIGTVDLEDINNAGKLVAAYIQKVK</sequence>
<evidence type="ECO:0000256" key="7">
    <source>
        <dbReference type="PIRSR" id="PIRSR001123-1"/>
    </source>
</evidence>
<dbReference type="InterPro" id="IPR051464">
    <property type="entry name" value="Peptidase_M42_aminopept"/>
</dbReference>
<dbReference type="Pfam" id="PF05343">
    <property type="entry name" value="Peptidase_M42"/>
    <property type="match status" value="1"/>
</dbReference>
<comment type="cofactor">
    <cofactor evidence="8">
        <name>a divalent metal cation</name>
        <dbReference type="ChEBI" id="CHEBI:60240"/>
    </cofactor>
    <text evidence="8">Binds 2 divalent metal cations per subunit.</text>
</comment>
<accession>A0A395XPA1</accession>
<dbReference type="EMBL" id="QSAJ01000011">
    <property type="protein sequence ID" value="RGW54116.1"/>
    <property type="molecule type" value="Genomic_DNA"/>
</dbReference>
<protein>
    <submittedName>
        <fullName evidence="10">M42 family peptidase</fullName>
    </submittedName>
</protein>
<dbReference type="PANTHER" id="PTHR32481">
    <property type="entry name" value="AMINOPEPTIDASE"/>
    <property type="match status" value="1"/>
</dbReference>
<dbReference type="Proteomes" id="UP000283652">
    <property type="component" value="Unassembled WGS sequence"/>
</dbReference>
<dbReference type="GO" id="GO:0006508">
    <property type="term" value="P:proteolysis"/>
    <property type="evidence" value="ECO:0007669"/>
    <property type="project" value="UniProtKB-KW"/>
</dbReference>
<evidence type="ECO:0000256" key="4">
    <source>
        <dbReference type="ARBA" id="ARBA00022723"/>
    </source>
</evidence>
<feature type="binding site" evidence="8">
    <location>
        <position position="67"/>
    </location>
    <ligand>
        <name>Zn(2+)</name>
        <dbReference type="ChEBI" id="CHEBI:29105"/>
        <label>1</label>
    </ligand>
</feature>
<feature type="binding site" evidence="8">
    <location>
        <position position="327"/>
    </location>
    <ligand>
        <name>Zn(2+)</name>
        <dbReference type="ChEBI" id="CHEBI:29105"/>
        <label>2</label>
    </ligand>
</feature>
<evidence type="ECO:0000256" key="5">
    <source>
        <dbReference type="ARBA" id="ARBA00022801"/>
    </source>
</evidence>
<evidence type="ECO:0000256" key="6">
    <source>
        <dbReference type="PIRNR" id="PIRNR001123"/>
    </source>
</evidence>
<feature type="binding site" evidence="8">
    <location>
        <position position="211"/>
    </location>
    <ligand>
        <name>Zn(2+)</name>
        <dbReference type="ChEBI" id="CHEBI:29105"/>
        <label>2</label>
    </ligand>
</feature>
<evidence type="ECO:0000256" key="2">
    <source>
        <dbReference type="ARBA" id="ARBA00022438"/>
    </source>
</evidence>
<dbReference type="Proteomes" id="UP000266376">
    <property type="component" value="Unassembled WGS sequence"/>
</dbReference>